<dbReference type="Proteomes" id="UP001054945">
    <property type="component" value="Unassembled WGS sequence"/>
</dbReference>
<accession>A0AAV4MIP5</accession>
<organism evidence="1 2">
    <name type="scientific">Caerostris extrusa</name>
    <name type="common">Bark spider</name>
    <name type="synonym">Caerostris bankana</name>
    <dbReference type="NCBI Taxonomy" id="172846"/>
    <lineage>
        <taxon>Eukaryota</taxon>
        <taxon>Metazoa</taxon>
        <taxon>Ecdysozoa</taxon>
        <taxon>Arthropoda</taxon>
        <taxon>Chelicerata</taxon>
        <taxon>Arachnida</taxon>
        <taxon>Araneae</taxon>
        <taxon>Araneomorphae</taxon>
        <taxon>Entelegynae</taxon>
        <taxon>Araneoidea</taxon>
        <taxon>Araneidae</taxon>
        <taxon>Caerostris</taxon>
    </lineage>
</organism>
<evidence type="ECO:0000313" key="2">
    <source>
        <dbReference type="Proteomes" id="UP001054945"/>
    </source>
</evidence>
<dbReference type="AlphaFoldDB" id="A0AAV4MIP5"/>
<protein>
    <submittedName>
        <fullName evidence="1">Uncharacterized protein</fullName>
    </submittedName>
</protein>
<gene>
    <name evidence="1" type="ORF">CEXT_791801</name>
</gene>
<dbReference type="EMBL" id="BPLR01002263">
    <property type="protein sequence ID" value="GIX71886.1"/>
    <property type="molecule type" value="Genomic_DNA"/>
</dbReference>
<evidence type="ECO:0000313" key="1">
    <source>
        <dbReference type="EMBL" id="GIX71886.1"/>
    </source>
</evidence>
<comment type="caution">
    <text evidence="1">The sequence shown here is derived from an EMBL/GenBank/DDBJ whole genome shotgun (WGS) entry which is preliminary data.</text>
</comment>
<sequence>MSQLCCDSSVQVIGEAENLNFIFNFLFEVTAMIGESQYNEPTYVVILQFEVTEEAENLSLIFNFLFVSFLFEVKVMISESQYNEPTML</sequence>
<reference evidence="1 2" key="1">
    <citation type="submission" date="2021-06" db="EMBL/GenBank/DDBJ databases">
        <title>Caerostris extrusa draft genome.</title>
        <authorList>
            <person name="Kono N."/>
            <person name="Arakawa K."/>
        </authorList>
    </citation>
    <scope>NUCLEOTIDE SEQUENCE [LARGE SCALE GENOMIC DNA]</scope>
</reference>
<name>A0AAV4MIP5_CAEEX</name>
<proteinExistence type="predicted"/>
<keyword evidence="2" id="KW-1185">Reference proteome</keyword>